<proteinExistence type="predicted"/>
<organism evidence="2">
    <name type="scientific">viral metagenome</name>
    <dbReference type="NCBI Taxonomy" id="1070528"/>
    <lineage>
        <taxon>unclassified sequences</taxon>
        <taxon>metagenomes</taxon>
        <taxon>organismal metagenomes</taxon>
    </lineage>
</organism>
<sequence length="105" mass="11768">MTKTKAIKLMEDNSRAVIDPALARKIAKAFGYSLRDLDISPRRVSTFPRINYTEETKDLSAVSVYHLAQDIAEKLTGIRVKSRMMGMGSHAQDIVEKSVKLINES</sequence>
<dbReference type="AlphaFoldDB" id="A0A6M3Y4Y8"/>
<protein>
    <submittedName>
        <fullName evidence="2">Uncharacterized protein</fullName>
    </submittedName>
</protein>
<evidence type="ECO:0000313" key="1">
    <source>
        <dbReference type="EMBL" id="QJA65428.1"/>
    </source>
</evidence>
<dbReference type="EMBL" id="MT145195">
    <property type="protein sequence ID" value="QJI05143.1"/>
    <property type="molecule type" value="Genomic_DNA"/>
</dbReference>
<evidence type="ECO:0000313" key="2">
    <source>
        <dbReference type="EMBL" id="QJI05143.1"/>
    </source>
</evidence>
<gene>
    <name evidence="2" type="ORF">MM415A00136_0025</name>
    <name evidence="1" type="ORF">MM415B00397_0040</name>
</gene>
<name>A0A6M3Y4Y8_9ZZZZ</name>
<dbReference type="EMBL" id="MT141538">
    <property type="protein sequence ID" value="QJA65428.1"/>
    <property type="molecule type" value="Genomic_DNA"/>
</dbReference>
<accession>A0A6M3Y4Y8</accession>
<reference evidence="2" key="1">
    <citation type="submission" date="2020-03" db="EMBL/GenBank/DDBJ databases">
        <title>The deep terrestrial virosphere.</title>
        <authorList>
            <person name="Holmfeldt K."/>
            <person name="Nilsson E."/>
            <person name="Simone D."/>
            <person name="Lopez-Fernandez M."/>
            <person name="Wu X."/>
            <person name="de Brujin I."/>
            <person name="Lundin D."/>
            <person name="Andersson A."/>
            <person name="Bertilsson S."/>
            <person name="Dopson M."/>
        </authorList>
    </citation>
    <scope>NUCLEOTIDE SEQUENCE</scope>
    <source>
        <strain evidence="2">MM415A00136</strain>
        <strain evidence="1">MM415B00397</strain>
    </source>
</reference>